<dbReference type="InterPro" id="IPR012094">
    <property type="entry name" value="tRNA_Ile_lys_synt"/>
</dbReference>
<keyword evidence="6" id="KW-0963">Cytoplasm</keyword>
<evidence type="ECO:0000259" key="7">
    <source>
        <dbReference type="Pfam" id="PF01171"/>
    </source>
</evidence>
<reference evidence="9" key="1">
    <citation type="submission" date="2018-03" db="EMBL/GenBank/DDBJ databases">
        <authorList>
            <person name="Rodrigo-Torres L."/>
            <person name="Arahal R. D."/>
            <person name="Lucena T."/>
        </authorList>
    </citation>
    <scope>NUCLEOTIDE SEQUENCE [LARGE SCALE GENOMIC DNA]</scope>
    <source>
        <strain evidence="9">CECT 8871</strain>
    </source>
</reference>
<dbReference type="Proteomes" id="UP000244904">
    <property type="component" value="Unassembled WGS sequence"/>
</dbReference>
<evidence type="ECO:0000256" key="1">
    <source>
        <dbReference type="ARBA" id="ARBA00022598"/>
    </source>
</evidence>
<comment type="catalytic activity">
    <reaction evidence="5 6">
        <text>cytidine(34) in tRNA(Ile2) + L-lysine + ATP = lysidine(34) in tRNA(Ile2) + AMP + diphosphate + H(+)</text>
        <dbReference type="Rhea" id="RHEA:43744"/>
        <dbReference type="Rhea" id="RHEA-COMP:10625"/>
        <dbReference type="Rhea" id="RHEA-COMP:10670"/>
        <dbReference type="ChEBI" id="CHEBI:15378"/>
        <dbReference type="ChEBI" id="CHEBI:30616"/>
        <dbReference type="ChEBI" id="CHEBI:32551"/>
        <dbReference type="ChEBI" id="CHEBI:33019"/>
        <dbReference type="ChEBI" id="CHEBI:82748"/>
        <dbReference type="ChEBI" id="CHEBI:83665"/>
        <dbReference type="ChEBI" id="CHEBI:456215"/>
        <dbReference type="EC" id="6.3.4.19"/>
    </reaction>
</comment>
<feature type="domain" description="tRNA(Ile)-lysidine/2-thiocytidine synthase N-terminal" evidence="7">
    <location>
        <begin position="24"/>
        <end position="200"/>
    </location>
</feature>
<accession>A0A2R8AVC7</accession>
<keyword evidence="9" id="KW-1185">Reference proteome</keyword>
<feature type="binding site" evidence="6">
    <location>
        <begin position="29"/>
        <end position="34"/>
    </location>
    <ligand>
        <name>ATP</name>
        <dbReference type="ChEBI" id="CHEBI:30616"/>
    </ligand>
</feature>
<evidence type="ECO:0000313" key="9">
    <source>
        <dbReference type="Proteomes" id="UP000244904"/>
    </source>
</evidence>
<dbReference type="RefSeq" id="WP_108885810.1">
    <property type="nucleotide sequence ID" value="NZ_OMOJ01000002.1"/>
</dbReference>
<dbReference type="PANTHER" id="PTHR43033">
    <property type="entry name" value="TRNA(ILE)-LYSIDINE SYNTHASE-RELATED"/>
    <property type="match status" value="1"/>
</dbReference>
<dbReference type="GO" id="GO:0032267">
    <property type="term" value="F:tRNA(Ile)-lysidine synthase activity"/>
    <property type="evidence" value="ECO:0007669"/>
    <property type="project" value="UniProtKB-EC"/>
</dbReference>
<evidence type="ECO:0000256" key="3">
    <source>
        <dbReference type="ARBA" id="ARBA00022741"/>
    </source>
</evidence>
<dbReference type="GO" id="GO:0005524">
    <property type="term" value="F:ATP binding"/>
    <property type="evidence" value="ECO:0007669"/>
    <property type="project" value="UniProtKB-UniRule"/>
</dbReference>
<dbReference type="GO" id="GO:0005737">
    <property type="term" value="C:cytoplasm"/>
    <property type="evidence" value="ECO:0007669"/>
    <property type="project" value="UniProtKB-SubCell"/>
</dbReference>
<comment type="similarity">
    <text evidence="6">Belongs to the tRNA(Ile)-lysidine synthase family.</text>
</comment>
<protein>
    <recommendedName>
        <fullName evidence="6">tRNA(Ile)-lysidine synthase</fullName>
        <ecNumber evidence="6">6.3.4.19</ecNumber>
    </recommendedName>
    <alternativeName>
        <fullName evidence="6">tRNA(Ile)-2-lysyl-cytidine synthase</fullName>
    </alternativeName>
    <alternativeName>
        <fullName evidence="6">tRNA(Ile)-lysidine synthetase</fullName>
    </alternativeName>
</protein>
<dbReference type="HAMAP" id="MF_01161">
    <property type="entry name" value="tRNA_Ile_lys_synt"/>
    <property type="match status" value="1"/>
</dbReference>
<dbReference type="NCBIfam" id="TIGR02432">
    <property type="entry name" value="lysidine_TilS_N"/>
    <property type="match status" value="1"/>
</dbReference>
<name>A0A2R8AVC7_9RHOB</name>
<dbReference type="InterPro" id="IPR011063">
    <property type="entry name" value="TilS/TtcA_N"/>
</dbReference>
<evidence type="ECO:0000256" key="5">
    <source>
        <dbReference type="ARBA" id="ARBA00048539"/>
    </source>
</evidence>
<dbReference type="EC" id="6.3.4.19" evidence="6"/>
<dbReference type="Gene3D" id="3.40.50.620">
    <property type="entry name" value="HUPs"/>
    <property type="match status" value="1"/>
</dbReference>
<dbReference type="OrthoDB" id="9807403at2"/>
<organism evidence="8 9">
    <name type="scientific">Pseudoprimorskyibacter insulae</name>
    <dbReference type="NCBI Taxonomy" id="1695997"/>
    <lineage>
        <taxon>Bacteria</taxon>
        <taxon>Pseudomonadati</taxon>
        <taxon>Pseudomonadota</taxon>
        <taxon>Alphaproteobacteria</taxon>
        <taxon>Rhodobacterales</taxon>
        <taxon>Paracoccaceae</taxon>
        <taxon>Pseudoprimorskyibacter</taxon>
    </lineage>
</organism>
<keyword evidence="2 6" id="KW-0819">tRNA processing</keyword>
<evidence type="ECO:0000313" key="8">
    <source>
        <dbReference type="EMBL" id="SPF79982.1"/>
    </source>
</evidence>
<dbReference type="InterPro" id="IPR012795">
    <property type="entry name" value="tRNA_Ile_lys_synt_N"/>
</dbReference>
<dbReference type="PANTHER" id="PTHR43033:SF1">
    <property type="entry name" value="TRNA(ILE)-LYSIDINE SYNTHASE-RELATED"/>
    <property type="match status" value="1"/>
</dbReference>
<keyword evidence="4 6" id="KW-0067">ATP-binding</keyword>
<comment type="function">
    <text evidence="6">Ligates lysine onto the cytidine present at position 34 of the AUA codon-specific tRNA(Ile) that contains the anticodon CAU, in an ATP-dependent manner. Cytidine is converted to lysidine, thus changing the amino acid specificity of the tRNA from methionine to isoleucine.</text>
</comment>
<dbReference type="CDD" id="cd01992">
    <property type="entry name" value="TilS_N"/>
    <property type="match status" value="1"/>
</dbReference>
<comment type="domain">
    <text evidence="6">The N-terminal region contains the highly conserved SGGXDS motif, predicted to be a P-loop motif involved in ATP binding.</text>
</comment>
<evidence type="ECO:0000256" key="6">
    <source>
        <dbReference type="HAMAP-Rule" id="MF_01161"/>
    </source>
</evidence>
<evidence type="ECO:0000256" key="4">
    <source>
        <dbReference type="ARBA" id="ARBA00022840"/>
    </source>
</evidence>
<gene>
    <name evidence="6 8" type="primary">tilS</name>
    <name evidence="8" type="ORF">PRI8871_01784</name>
</gene>
<dbReference type="SUPFAM" id="SSF52402">
    <property type="entry name" value="Adenine nucleotide alpha hydrolases-like"/>
    <property type="match status" value="1"/>
</dbReference>
<comment type="subcellular location">
    <subcellularLocation>
        <location evidence="6">Cytoplasm</location>
    </subcellularLocation>
</comment>
<dbReference type="InterPro" id="IPR014729">
    <property type="entry name" value="Rossmann-like_a/b/a_fold"/>
</dbReference>
<dbReference type="AlphaFoldDB" id="A0A2R8AVC7"/>
<proteinExistence type="inferred from homology"/>
<evidence type="ECO:0000256" key="2">
    <source>
        <dbReference type="ARBA" id="ARBA00022694"/>
    </source>
</evidence>
<dbReference type="GO" id="GO:0006400">
    <property type="term" value="P:tRNA modification"/>
    <property type="evidence" value="ECO:0007669"/>
    <property type="project" value="UniProtKB-UniRule"/>
</dbReference>
<sequence>MTSLDDRFAAAMGQLLGPDFPDDIALAVSGGGDSMAMLYLAHNWTRVWGVRLHVCTVDHGFRPEAAAEAQLVADECAVLGWPHATLRWHWDGRGNKMDAARQGRLDAIGQWRGQVRHVLVAHTKDDVAETFLMRLARGSGVDGLSAMQSRRTVAQGFDVLRPCLDMQRDELRHYLKVLHGRWVDDPSNEDDHYDRARIRKLLPVLAAEGLTVENLAATSDRMGRAKEALRLRAAEAWDQIGTAPHQTGDLLFARDGFEALDRDTQLRLLAAALQFVASAEYRPRAEPLEALLDRLLGGGAGTLHGCEARCERAAIRVYREFAALQGATPHKSGALWDNRWRICSSLQADLPDVTVRALGEDGWQQVAQRPQNAPPFHAARSLPSLWQGDNLLACAALGVGSGHTTDLWPLGREAFGFRQFLLSH</sequence>
<dbReference type="EMBL" id="OMOJ01000002">
    <property type="protein sequence ID" value="SPF79982.1"/>
    <property type="molecule type" value="Genomic_DNA"/>
</dbReference>
<keyword evidence="3 6" id="KW-0547">Nucleotide-binding</keyword>
<keyword evidence="1 6" id="KW-0436">Ligase</keyword>
<dbReference type="Pfam" id="PF01171">
    <property type="entry name" value="ATP_bind_3"/>
    <property type="match status" value="1"/>
</dbReference>